<dbReference type="InterPro" id="IPR036736">
    <property type="entry name" value="ACP-like_sf"/>
</dbReference>
<dbReference type="SUPFAM" id="SSF52151">
    <property type="entry name" value="FabD/lysophospholipase-like"/>
    <property type="match status" value="1"/>
</dbReference>
<feature type="active site" description="Proton acceptor; for dehydratase activity" evidence="10">
    <location>
        <position position="929"/>
    </location>
</feature>
<feature type="domain" description="Ketosynthase family 3 (KS3)" evidence="12">
    <location>
        <begin position="1703"/>
        <end position="1856"/>
    </location>
</feature>
<dbReference type="InterPro" id="IPR014030">
    <property type="entry name" value="Ketoacyl_synth_N"/>
</dbReference>
<evidence type="ECO:0000259" key="11">
    <source>
        <dbReference type="PROSITE" id="PS50075"/>
    </source>
</evidence>
<dbReference type="InterPro" id="IPR013968">
    <property type="entry name" value="PKS_KR"/>
</dbReference>
<dbReference type="Pfam" id="PF21089">
    <property type="entry name" value="PKS_DH_N"/>
    <property type="match status" value="1"/>
</dbReference>
<evidence type="ECO:0000256" key="4">
    <source>
        <dbReference type="ARBA" id="ARBA00022553"/>
    </source>
</evidence>
<feature type="region of interest" description="N-terminal hotdog fold" evidence="10">
    <location>
        <begin position="897"/>
        <end position="1021"/>
    </location>
</feature>
<evidence type="ECO:0000256" key="2">
    <source>
        <dbReference type="ARBA" id="ARBA00004792"/>
    </source>
</evidence>
<dbReference type="SMART" id="SM00827">
    <property type="entry name" value="PKS_AT"/>
    <property type="match status" value="1"/>
</dbReference>
<dbReference type="GO" id="GO:0031177">
    <property type="term" value="F:phosphopantetheine binding"/>
    <property type="evidence" value="ECO:0007669"/>
    <property type="project" value="InterPro"/>
</dbReference>
<keyword evidence="9" id="KW-0012">Acyltransferase</keyword>
<dbReference type="InterPro" id="IPR014031">
    <property type="entry name" value="Ketoacyl_synth_C"/>
</dbReference>
<dbReference type="Gene3D" id="3.40.50.720">
    <property type="entry name" value="NAD(P)-binding Rossmann-like Domain"/>
    <property type="match status" value="1"/>
</dbReference>
<comment type="pathway">
    <text evidence="2">Antibiotic biosynthesis.</text>
</comment>
<dbReference type="PROSITE" id="PS52004">
    <property type="entry name" value="KS3_2"/>
    <property type="match status" value="2"/>
</dbReference>
<dbReference type="InterPro" id="IPR020807">
    <property type="entry name" value="PKS_DH"/>
</dbReference>
<dbReference type="Pfam" id="PF08990">
    <property type="entry name" value="Docking"/>
    <property type="match status" value="1"/>
</dbReference>
<evidence type="ECO:0000256" key="3">
    <source>
        <dbReference type="ARBA" id="ARBA00022450"/>
    </source>
</evidence>
<feature type="domain" description="Ketosynthase family 3 (KS3)" evidence="12">
    <location>
        <begin position="34"/>
        <end position="443"/>
    </location>
</feature>
<dbReference type="Gene3D" id="1.10.1200.10">
    <property type="entry name" value="ACP-like"/>
    <property type="match status" value="1"/>
</dbReference>
<dbReference type="GO" id="GO:0033068">
    <property type="term" value="P:macrolide biosynthetic process"/>
    <property type="evidence" value="ECO:0007669"/>
    <property type="project" value="UniProtKB-ARBA"/>
</dbReference>
<dbReference type="SUPFAM" id="SSF47336">
    <property type="entry name" value="ACP-like"/>
    <property type="match status" value="1"/>
</dbReference>
<keyword evidence="15" id="KW-1185">Reference proteome</keyword>
<dbReference type="Pfam" id="PF00109">
    <property type="entry name" value="ketoacyl-synt"/>
    <property type="match status" value="2"/>
</dbReference>
<dbReference type="InterPro" id="IPR014043">
    <property type="entry name" value="Acyl_transferase_dom"/>
</dbReference>
<feature type="region of interest" description="C-terminal hotdog fold" evidence="10">
    <location>
        <begin position="1033"/>
        <end position="1170"/>
    </location>
</feature>
<protein>
    <submittedName>
        <fullName evidence="14">Beta-ketoacyl synthase</fullName>
    </submittedName>
</protein>
<dbReference type="InterPro" id="IPR049551">
    <property type="entry name" value="PKS_DH_C"/>
</dbReference>
<dbReference type="PANTHER" id="PTHR43775">
    <property type="entry name" value="FATTY ACID SYNTHASE"/>
    <property type="match status" value="1"/>
</dbReference>
<dbReference type="Gene3D" id="3.40.366.10">
    <property type="entry name" value="Malonyl-Coenzyme A Acyl Carrier Protein, domain 2"/>
    <property type="match status" value="1"/>
</dbReference>
<dbReference type="RefSeq" id="WP_094866343.1">
    <property type="nucleotide sequence ID" value="NZ_NKYE01000031.1"/>
</dbReference>
<dbReference type="FunFam" id="1.10.1200.10:FF:000007">
    <property type="entry name" value="Probable polyketide synthase pks17"/>
    <property type="match status" value="1"/>
</dbReference>
<keyword evidence="7" id="KW-0045">Antibiotic biosynthesis</keyword>
<evidence type="ECO:0000256" key="8">
    <source>
        <dbReference type="ARBA" id="ARBA00023268"/>
    </source>
</evidence>
<evidence type="ECO:0000256" key="5">
    <source>
        <dbReference type="ARBA" id="ARBA00022679"/>
    </source>
</evidence>
<dbReference type="GO" id="GO:0006633">
    <property type="term" value="P:fatty acid biosynthetic process"/>
    <property type="evidence" value="ECO:0007669"/>
    <property type="project" value="InterPro"/>
</dbReference>
<dbReference type="Pfam" id="PF14765">
    <property type="entry name" value="PS-DH"/>
    <property type="match status" value="1"/>
</dbReference>
<dbReference type="SMART" id="SM00826">
    <property type="entry name" value="PKS_DH"/>
    <property type="match status" value="1"/>
</dbReference>
<dbReference type="InterPro" id="IPR006162">
    <property type="entry name" value="Ppantetheine_attach_site"/>
</dbReference>
<dbReference type="InParanoid" id="A0A263CUZ1"/>
<feature type="domain" description="PKS/mFAS DH" evidence="13">
    <location>
        <begin position="897"/>
        <end position="1170"/>
    </location>
</feature>
<dbReference type="Gene3D" id="3.40.47.10">
    <property type="match status" value="2"/>
</dbReference>
<dbReference type="InterPro" id="IPR032821">
    <property type="entry name" value="PKS_assoc"/>
</dbReference>
<dbReference type="InterPro" id="IPR036291">
    <property type="entry name" value="NAD(P)-bd_dom_sf"/>
</dbReference>
<dbReference type="PROSITE" id="PS52019">
    <property type="entry name" value="PKS_MFAS_DH"/>
    <property type="match status" value="1"/>
</dbReference>
<dbReference type="InterPro" id="IPR015083">
    <property type="entry name" value="NorB/c/GfsB-D-like_docking"/>
</dbReference>
<dbReference type="InterPro" id="IPR042104">
    <property type="entry name" value="PKS_dehydratase_sf"/>
</dbReference>
<proteinExistence type="predicted"/>
<dbReference type="InterPro" id="IPR057326">
    <property type="entry name" value="KR_dom"/>
</dbReference>
<dbReference type="SUPFAM" id="SSF51735">
    <property type="entry name" value="NAD(P)-binding Rossmann-fold domains"/>
    <property type="match status" value="2"/>
</dbReference>
<dbReference type="InterPro" id="IPR009081">
    <property type="entry name" value="PP-bd_ACP"/>
</dbReference>
<dbReference type="PROSITE" id="PS00606">
    <property type="entry name" value="KS3_1"/>
    <property type="match status" value="1"/>
</dbReference>
<dbReference type="Pfam" id="PF08659">
    <property type="entry name" value="KR"/>
    <property type="match status" value="1"/>
</dbReference>
<evidence type="ECO:0000259" key="12">
    <source>
        <dbReference type="PROSITE" id="PS52004"/>
    </source>
</evidence>
<accession>A0A263CUZ1</accession>
<dbReference type="Gene3D" id="3.10.129.110">
    <property type="entry name" value="Polyketide synthase dehydratase"/>
    <property type="match status" value="1"/>
</dbReference>
<dbReference type="InterPro" id="IPR020841">
    <property type="entry name" value="PKS_Beta-ketoAc_synthase_dom"/>
</dbReference>
<evidence type="ECO:0000256" key="9">
    <source>
        <dbReference type="ARBA" id="ARBA00023315"/>
    </source>
</evidence>
<dbReference type="InterPro" id="IPR050091">
    <property type="entry name" value="PKS_NRPS_Biosynth_Enz"/>
</dbReference>
<dbReference type="FunFam" id="3.40.47.10:FF:000019">
    <property type="entry name" value="Polyketide synthase type I"/>
    <property type="match status" value="1"/>
</dbReference>
<dbReference type="InterPro" id="IPR020806">
    <property type="entry name" value="PKS_PP-bd"/>
</dbReference>
<dbReference type="PROSITE" id="PS00012">
    <property type="entry name" value="PHOSPHOPANTETHEINE"/>
    <property type="match status" value="1"/>
</dbReference>
<keyword evidence="5" id="KW-0808">Transferase</keyword>
<evidence type="ECO:0000313" key="15">
    <source>
        <dbReference type="Proteomes" id="UP000242444"/>
    </source>
</evidence>
<dbReference type="InterPro" id="IPR016035">
    <property type="entry name" value="Acyl_Trfase/lysoPLipase"/>
</dbReference>
<dbReference type="Pfam" id="PF00698">
    <property type="entry name" value="Acyl_transf_1"/>
    <property type="match status" value="1"/>
</dbReference>
<dbReference type="SMART" id="SM00822">
    <property type="entry name" value="PKS_KR"/>
    <property type="match status" value="1"/>
</dbReference>
<dbReference type="InterPro" id="IPR049900">
    <property type="entry name" value="PKS_mFAS_DH"/>
</dbReference>
<keyword evidence="3" id="KW-0596">Phosphopantetheine</keyword>
<dbReference type="Proteomes" id="UP000242444">
    <property type="component" value="Unassembled WGS sequence"/>
</dbReference>
<keyword evidence="6" id="KW-0677">Repeat</keyword>
<dbReference type="SUPFAM" id="SSF53901">
    <property type="entry name" value="Thiolase-like"/>
    <property type="match status" value="2"/>
</dbReference>
<dbReference type="Pfam" id="PF16197">
    <property type="entry name" value="KAsynt_C_assoc"/>
    <property type="match status" value="1"/>
</dbReference>
<name>A0A263CUZ1_9PSEU</name>
<dbReference type="EMBL" id="NKYE01000031">
    <property type="protein sequence ID" value="OZM69921.1"/>
    <property type="molecule type" value="Genomic_DNA"/>
</dbReference>
<dbReference type="GO" id="GO:0004312">
    <property type="term" value="F:fatty acid synthase activity"/>
    <property type="evidence" value="ECO:0007669"/>
    <property type="project" value="TreeGrafter"/>
</dbReference>
<dbReference type="InterPro" id="IPR016036">
    <property type="entry name" value="Malonyl_transacylase_ACP-bd"/>
</dbReference>
<evidence type="ECO:0000313" key="14">
    <source>
        <dbReference type="EMBL" id="OZM69921.1"/>
    </source>
</evidence>
<feature type="active site" description="Proton donor; for dehydratase activity" evidence="10">
    <location>
        <position position="1093"/>
    </location>
</feature>
<organism evidence="14 15">
    <name type="scientific">Amycolatopsis antarctica</name>
    <dbReference type="NCBI Taxonomy" id="1854586"/>
    <lineage>
        <taxon>Bacteria</taxon>
        <taxon>Bacillati</taxon>
        <taxon>Actinomycetota</taxon>
        <taxon>Actinomycetes</taxon>
        <taxon>Pseudonocardiales</taxon>
        <taxon>Pseudonocardiaceae</taxon>
        <taxon>Amycolatopsis</taxon>
    </lineage>
</organism>
<dbReference type="InterPro" id="IPR016039">
    <property type="entry name" value="Thiolase-like"/>
</dbReference>
<dbReference type="InterPro" id="IPR001227">
    <property type="entry name" value="Ac_transferase_dom_sf"/>
</dbReference>
<evidence type="ECO:0000256" key="1">
    <source>
        <dbReference type="ARBA" id="ARBA00001957"/>
    </source>
</evidence>
<evidence type="ECO:0000256" key="10">
    <source>
        <dbReference type="PROSITE-ProRule" id="PRU01363"/>
    </source>
</evidence>
<dbReference type="CDD" id="cd08956">
    <property type="entry name" value="KR_3_FAS_SDR_x"/>
    <property type="match status" value="1"/>
</dbReference>
<evidence type="ECO:0000256" key="6">
    <source>
        <dbReference type="ARBA" id="ARBA00022737"/>
    </source>
</evidence>
<keyword evidence="4" id="KW-0597">Phosphoprotein</keyword>
<dbReference type="Pfam" id="PF00550">
    <property type="entry name" value="PP-binding"/>
    <property type="match status" value="1"/>
</dbReference>
<dbReference type="Gene3D" id="3.30.70.3290">
    <property type="match status" value="1"/>
</dbReference>
<dbReference type="CDD" id="cd00833">
    <property type="entry name" value="PKS"/>
    <property type="match status" value="2"/>
</dbReference>
<dbReference type="InterPro" id="IPR049552">
    <property type="entry name" value="PKS_DH_N"/>
</dbReference>
<comment type="cofactor">
    <cofactor evidence="1">
        <name>pantetheine 4'-phosphate</name>
        <dbReference type="ChEBI" id="CHEBI:47942"/>
    </cofactor>
</comment>
<dbReference type="InterPro" id="IPR018201">
    <property type="entry name" value="Ketoacyl_synth_AS"/>
</dbReference>
<dbReference type="PANTHER" id="PTHR43775:SF51">
    <property type="entry name" value="INACTIVE PHENOLPHTHIOCEROL SYNTHESIS POLYKETIDE SYNTHASE TYPE I PKS1-RELATED"/>
    <property type="match status" value="1"/>
</dbReference>
<evidence type="ECO:0000256" key="7">
    <source>
        <dbReference type="ARBA" id="ARBA00023194"/>
    </source>
</evidence>
<dbReference type="Pfam" id="PF02801">
    <property type="entry name" value="Ketoacyl-synt_C"/>
    <property type="match status" value="1"/>
</dbReference>
<gene>
    <name evidence="14" type="ORF">CFN78_28060</name>
</gene>
<feature type="domain" description="Carrier" evidence="11">
    <location>
        <begin position="1607"/>
        <end position="1685"/>
    </location>
</feature>
<dbReference type="PROSITE" id="PS50075">
    <property type="entry name" value="CARRIER"/>
    <property type="match status" value="1"/>
</dbReference>
<dbReference type="SMART" id="SM01294">
    <property type="entry name" value="PKS_PP_betabranch"/>
    <property type="match status" value="1"/>
</dbReference>
<reference evidence="14 15" key="1">
    <citation type="submission" date="2017-07" db="EMBL/GenBank/DDBJ databases">
        <title>Amycolatopsis antarcticus sp. nov., isolated from the surface of an Antarcticus brown macroalga.</title>
        <authorList>
            <person name="Wang J."/>
            <person name="Leiva S."/>
            <person name="Huang J."/>
            <person name="Huang Y."/>
        </authorList>
    </citation>
    <scope>NUCLEOTIDE SEQUENCE [LARGE SCALE GENOMIC DNA]</scope>
    <source>
        <strain evidence="14 15">AU-G6</strain>
    </source>
</reference>
<keyword evidence="8" id="KW-0511">Multifunctional enzyme</keyword>
<sequence length="1856" mass="194998">MREDSDQVVDYLRRVTVDLRRARAQVRELEERRGEPIAVIGMGCRFPGGVGTPEDLWRLVTEGRDVVSPFPADRGWGPVEPGVGGFLTGAADFDPAFFGMSPREAMSADAQHRLLLEVSWEALESARMDPTSLRGSRTAVFTGVVYSDYGALLDPEDFRGYQGMGSRPGIASGRVAYHLGLEGPAVSVDTACSSSLVALHLAARALRDGECSLALAGGATVLSNADQFAEFAEHGGLAADGRCKAFAAEADGVGWAEGAGVVVLERLSDALANGHQVLAVLRGSAINSDGASNGMTAPSGPAQQRVIQAALADARLLPVDVDVLEAHGTGTRLGDPIEAQAVLRAYGQDRERPLLLGSVKSNLGHTLGAAGVAGVIKMVLALRHGVAPRSLHAGNPSPHVDWEAGAVELLAAEREWPDAGRPRRAGVSSFGISGTNAHVVLEQAPAQEPAGPATGTPGIAAVPLSARTPSALRGQAARLLDHPALDAPHDVGFSLATTRAALEQRAVLLTEDPAALRRGLTALAQDESDPAVVRGAVVAGKTAFVFSGQGAQRLGMGRQLHDRFPVFAEAFDAALAELGELGEEVRSVVWGADPDRLTDTGLAQPAVFALQVALFRLLESWEARPDLLVGHSVGEIAAAHVAGMLSLPDACRLVSVRARLMRELPDGGVMLAVRAAEDEVAPLLPDGVSVAAVNAPGSVVVSGELAAVAAVAERFQDSSVELSWLRTSHAFHSPLMEPMLAEFDAELAGISFAEPKIPIVSTVDRELSMGTAEYWTRQVREPVRFADAVRALRAAGVRRVLELGPDGTLCSAVGDTEPELAATPVLREGVAEETTAARALAALYVTGAPVDWAAFYADRGASVVDLPLYPFEHQRFWPATTARRGDAAGLGLEAAGHPLLGALATMADSNGVLFTGLLSVATQPWLADHVVDGEVLVAGTVLLELAIRAADEVGCDRVAELTLLAPLALPDTGGVRLHVWVGGEQAGGSRPVAVYSRPADVPDLEWTTHATGQLDREHGPAAPTLDQWPPSGAAELDVTDFYRRAAEPGFDYGPIFRGLRAAWWRDGELFAEVELPEQVRDAAAYGLHPALLDAAMHAVPFVDPARDGRRRLLFGWTDVALHASGATALRVRITPDGESGFALAVADTAGVPVLTASSVAMRTADQATTGAGPVDALFAVRWVPAPAATGPAPVVLSWDGVAAVPDPVPEVLLVDVAGGTEPDTVHARTGQVLGLVRDWLADERFAGARLVFRIPDGPDLAAAAVGGLVRSAAAEHPGRFGLLVADSADDGDAVELARPHLLGDEPRLAVRERRVLVARLRRSPAPTGGRAWDRQGTVLITGGVGGLGRELARRLAGQGFRSLVLASRRGPDAPGAAELIAELAAVGTELRMVARDLTDPAATRALVAEAGADRPLTALVHTAAVVDDGVVQSLTTERLAAVLAPKVDAVWNLHEAVAGQDLAGFVLFSSAAGVHGSPGQANYAAANAFLDTFAERRAAAGLPGLSLAWGAWETGLTDELSDVDWKRAARDGFRPMPVDEGMALFDRVTAGAGALLVSPLDLTALRAHPAPPPLLRELAGVRRRVAAGGADVVDDLTHRLLALPAPERLALLERLVLARVAAVLGHADPTAVDRDRPFRDLGFDSLMAVELRNELTTATGLRLPTALVFDFPTTTAAAEHLLTELLGSDDERVPDLPLAPREDDPIVVVGMGCRFPGGVRSPEDLWRLVTEGVDAVGEFPADRGWDVAALREPARRGGFLYDAGDFDAGFFGMSPREAMATDAQQRLLLEVSWEALERSGVDPRSLRGSRTGVFAGVMYSDYSPSARSSTGTRAPAARPVWCPAGWLTAWGWRVRR</sequence>
<evidence type="ECO:0000259" key="13">
    <source>
        <dbReference type="PROSITE" id="PS52019"/>
    </source>
</evidence>
<comment type="caution">
    <text evidence="14">The sequence shown here is derived from an EMBL/GenBank/DDBJ whole genome shotgun (WGS) entry which is preliminary data.</text>
</comment>
<dbReference type="SMART" id="SM00825">
    <property type="entry name" value="PKS_KS"/>
    <property type="match status" value="1"/>
</dbReference>
<dbReference type="SUPFAM" id="SSF55048">
    <property type="entry name" value="Probable ACP-binding domain of malonyl-CoA ACP transacylase"/>
    <property type="match status" value="1"/>
</dbReference>
<dbReference type="SMART" id="SM00823">
    <property type="entry name" value="PKS_PP"/>
    <property type="match status" value="1"/>
</dbReference>
<dbReference type="GO" id="GO:0004315">
    <property type="term" value="F:3-oxoacyl-[acyl-carrier-protein] synthase activity"/>
    <property type="evidence" value="ECO:0007669"/>
    <property type="project" value="InterPro"/>
</dbReference>